<accession>A0AAV7HWF3</accession>
<keyword evidence="1" id="KW-0732">Signal</keyword>
<feature type="chain" id="PRO_5043944621" evidence="1">
    <location>
        <begin position="22"/>
        <end position="174"/>
    </location>
</feature>
<evidence type="ECO:0000313" key="3">
    <source>
        <dbReference type="Proteomes" id="UP000826195"/>
    </source>
</evidence>
<proteinExistence type="predicted"/>
<evidence type="ECO:0000256" key="1">
    <source>
        <dbReference type="SAM" id="SignalP"/>
    </source>
</evidence>
<dbReference type="AlphaFoldDB" id="A0AAV7HWF3"/>
<evidence type="ECO:0000313" key="2">
    <source>
        <dbReference type="EMBL" id="KAH0549544.1"/>
    </source>
</evidence>
<gene>
    <name evidence="2" type="ORF">KQX54_010245</name>
</gene>
<comment type="caution">
    <text evidence="2">The sequence shown here is derived from an EMBL/GenBank/DDBJ whole genome shotgun (WGS) entry which is preliminary data.</text>
</comment>
<feature type="signal peptide" evidence="1">
    <location>
        <begin position="1"/>
        <end position="21"/>
    </location>
</feature>
<organism evidence="2 3">
    <name type="scientific">Cotesia glomerata</name>
    <name type="common">Lepidopteran parasitic wasp</name>
    <name type="synonym">Apanteles glomeratus</name>
    <dbReference type="NCBI Taxonomy" id="32391"/>
    <lineage>
        <taxon>Eukaryota</taxon>
        <taxon>Metazoa</taxon>
        <taxon>Ecdysozoa</taxon>
        <taxon>Arthropoda</taxon>
        <taxon>Hexapoda</taxon>
        <taxon>Insecta</taxon>
        <taxon>Pterygota</taxon>
        <taxon>Neoptera</taxon>
        <taxon>Endopterygota</taxon>
        <taxon>Hymenoptera</taxon>
        <taxon>Apocrita</taxon>
        <taxon>Ichneumonoidea</taxon>
        <taxon>Braconidae</taxon>
        <taxon>Microgastrinae</taxon>
        <taxon>Cotesia</taxon>
    </lineage>
</organism>
<reference evidence="2 3" key="1">
    <citation type="journal article" date="2021" name="J. Hered.">
        <title>A chromosome-level genome assembly of the parasitoid wasp, Cotesia glomerata (Hymenoptera: Braconidae).</title>
        <authorList>
            <person name="Pinto B.J."/>
            <person name="Weis J.J."/>
            <person name="Gamble T."/>
            <person name="Ode P.J."/>
            <person name="Paul R."/>
            <person name="Zaspel J.M."/>
        </authorList>
    </citation>
    <scope>NUCLEOTIDE SEQUENCE [LARGE SCALE GENOMIC DNA]</scope>
    <source>
        <strain evidence="2">CgM1</strain>
    </source>
</reference>
<name>A0AAV7HWF3_COTGL</name>
<dbReference type="Proteomes" id="UP000826195">
    <property type="component" value="Unassembled WGS sequence"/>
</dbReference>
<dbReference type="EMBL" id="JAHXZJ010001864">
    <property type="protein sequence ID" value="KAH0549544.1"/>
    <property type="molecule type" value="Genomic_DNA"/>
</dbReference>
<protein>
    <submittedName>
        <fullName evidence="2">Uncharacterized protein</fullName>
    </submittedName>
</protein>
<sequence length="174" mass="18538">MSLYLWRFIFLICVLIQTCEINTEEINQDGSLLAKLFRFGADWKLKASDEIDGVVGQFKSVLGSGSGSLFSNLRQIIEAASSGIQNSDTAVKSGLEAAKNAALTSYYAGRAAPKTAVDLTNVGMKSLENLMKNSLSPLGVSGKKVKQVVVLYEDGSVEPVSDVDNSLPLFAAGP</sequence>
<keyword evidence="3" id="KW-1185">Reference proteome</keyword>